<keyword evidence="10" id="KW-1185">Reference proteome</keyword>
<gene>
    <name evidence="9" type="ORF">BEMITA_LOCUS13353</name>
</gene>
<dbReference type="PANTHER" id="PTHR23506:SF4">
    <property type="entry name" value="PORTABELLA"/>
    <property type="match status" value="1"/>
</dbReference>
<evidence type="ECO:0000256" key="4">
    <source>
        <dbReference type="ARBA" id="ARBA00022989"/>
    </source>
</evidence>
<feature type="transmembrane region" description="Helical" evidence="7">
    <location>
        <begin position="16"/>
        <end position="38"/>
    </location>
</feature>
<dbReference type="SUPFAM" id="SSF103473">
    <property type="entry name" value="MFS general substrate transporter"/>
    <property type="match status" value="1"/>
</dbReference>
<feature type="transmembrane region" description="Helical" evidence="7">
    <location>
        <begin position="111"/>
        <end position="133"/>
    </location>
</feature>
<feature type="transmembrane region" description="Helical" evidence="7">
    <location>
        <begin position="403"/>
        <end position="423"/>
    </location>
</feature>
<feature type="domain" description="Major facilitator superfamily (MFS) profile" evidence="8">
    <location>
        <begin position="16"/>
        <end position="427"/>
    </location>
</feature>
<comment type="subcellular location">
    <subcellularLocation>
        <location evidence="1">Membrane</location>
        <topology evidence="1">Multi-pass membrane protein</topology>
    </subcellularLocation>
</comment>
<evidence type="ECO:0000256" key="6">
    <source>
        <dbReference type="SAM" id="MobiDB-lite"/>
    </source>
</evidence>
<name>A0A9P0APC8_BEMTA</name>
<keyword evidence="3 7" id="KW-0812">Transmembrane</keyword>
<dbReference type="InterPro" id="IPR036259">
    <property type="entry name" value="MFS_trans_sf"/>
</dbReference>
<feature type="region of interest" description="Disordered" evidence="6">
    <location>
        <begin position="448"/>
        <end position="474"/>
    </location>
</feature>
<keyword evidence="4 7" id="KW-1133">Transmembrane helix</keyword>
<evidence type="ECO:0000256" key="5">
    <source>
        <dbReference type="ARBA" id="ARBA00023136"/>
    </source>
</evidence>
<dbReference type="InterPro" id="IPR020846">
    <property type="entry name" value="MFS_dom"/>
</dbReference>
<dbReference type="EMBL" id="OU963870">
    <property type="protein sequence ID" value="CAH0395127.1"/>
    <property type="molecule type" value="Genomic_DNA"/>
</dbReference>
<dbReference type="GO" id="GO:0043195">
    <property type="term" value="C:terminal bouton"/>
    <property type="evidence" value="ECO:0007669"/>
    <property type="project" value="TreeGrafter"/>
</dbReference>
<proteinExistence type="predicted"/>
<feature type="transmembrane region" description="Helical" evidence="7">
    <location>
        <begin position="287"/>
        <end position="307"/>
    </location>
</feature>
<protein>
    <recommendedName>
        <fullName evidence="8">Major facilitator superfamily (MFS) profile domain-containing protein</fullName>
    </recommendedName>
</protein>
<dbReference type="GO" id="GO:0030672">
    <property type="term" value="C:synaptic vesicle membrane"/>
    <property type="evidence" value="ECO:0007669"/>
    <property type="project" value="TreeGrafter"/>
</dbReference>
<dbReference type="KEGG" id="btab:109039038"/>
<dbReference type="GO" id="GO:0005335">
    <property type="term" value="F:serotonin:sodium:chloride symporter activity"/>
    <property type="evidence" value="ECO:0007669"/>
    <property type="project" value="TreeGrafter"/>
</dbReference>
<reference evidence="9" key="1">
    <citation type="submission" date="2021-12" db="EMBL/GenBank/DDBJ databases">
        <authorList>
            <person name="King R."/>
        </authorList>
    </citation>
    <scope>NUCLEOTIDE SEQUENCE</scope>
</reference>
<evidence type="ECO:0000256" key="3">
    <source>
        <dbReference type="ARBA" id="ARBA00022692"/>
    </source>
</evidence>
<dbReference type="InterPro" id="IPR050930">
    <property type="entry name" value="MFS_Vesicular_Transporter"/>
</dbReference>
<evidence type="ECO:0000259" key="8">
    <source>
        <dbReference type="PROSITE" id="PS50850"/>
    </source>
</evidence>
<dbReference type="GO" id="GO:0015842">
    <property type="term" value="P:aminergic neurotransmitter loading into synaptic vesicle"/>
    <property type="evidence" value="ECO:0007669"/>
    <property type="project" value="TreeGrafter"/>
</dbReference>
<accession>A0A9P0APC8</accession>
<dbReference type="PROSITE" id="PS50850">
    <property type="entry name" value="MFS"/>
    <property type="match status" value="1"/>
</dbReference>
<dbReference type="InterPro" id="IPR011701">
    <property type="entry name" value="MFS"/>
</dbReference>
<feature type="transmembrane region" description="Helical" evidence="7">
    <location>
        <begin position="244"/>
        <end position="266"/>
    </location>
</feature>
<feature type="transmembrane region" description="Helical" evidence="7">
    <location>
        <begin position="175"/>
        <end position="198"/>
    </location>
</feature>
<dbReference type="PANTHER" id="PTHR23506">
    <property type="entry name" value="GH10249P"/>
    <property type="match status" value="1"/>
</dbReference>
<feature type="transmembrane region" description="Helical" evidence="7">
    <location>
        <begin position="313"/>
        <end position="331"/>
    </location>
</feature>
<dbReference type="Pfam" id="PF07690">
    <property type="entry name" value="MFS_1"/>
    <property type="match status" value="2"/>
</dbReference>
<organism evidence="9 10">
    <name type="scientific">Bemisia tabaci</name>
    <name type="common">Sweetpotato whitefly</name>
    <name type="synonym">Aleurodes tabaci</name>
    <dbReference type="NCBI Taxonomy" id="7038"/>
    <lineage>
        <taxon>Eukaryota</taxon>
        <taxon>Metazoa</taxon>
        <taxon>Ecdysozoa</taxon>
        <taxon>Arthropoda</taxon>
        <taxon>Hexapoda</taxon>
        <taxon>Insecta</taxon>
        <taxon>Pterygota</taxon>
        <taxon>Neoptera</taxon>
        <taxon>Paraneoptera</taxon>
        <taxon>Hemiptera</taxon>
        <taxon>Sternorrhyncha</taxon>
        <taxon>Aleyrodoidea</taxon>
        <taxon>Aleyrodidae</taxon>
        <taxon>Aleyrodinae</taxon>
        <taxon>Bemisia</taxon>
    </lineage>
</organism>
<dbReference type="Proteomes" id="UP001152759">
    <property type="component" value="Chromosome 9"/>
</dbReference>
<feature type="transmembrane region" description="Helical" evidence="7">
    <location>
        <begin position="343"/>
        <end position="365"/>
    </location>
</feature>
<keyword evidence="5 7" id="KW-0472">Membrane</keyword>
<keyword evidence="2" id="KW-0813">Transport</keyword>
<evidence type="ECO:0000313" key="10">
    <source>
        <dbReference type="Proteomes" id="UP001152759"/>
    </source>
</evidence>
<evidence type="ECO:0000313" key="9">
    <source>
        <dbReference type="EMBL" id="CAH0395127.1"/>
    </source>
</evidence>
<feature type="transmembrane region" description="Helical" evidence="7">
    <location>
        <begin position="145"/>
        <end position="163"/>
    </location>
</feature>
<evidence type="ECO:0000256" key="1">
    <source>
        <dbReference type="ARBA" id="ARBA00004141"/>
    </source>
</evidence>
<evidence type="ECO:0000256" key="2">
    <source>
        <dbReference type="ARBA" id="ARBA00022448"/>
    </source>
</evidence>
<dbReference type="CDD" id="cd17384">
    <property type="entry name" value="MFS_SLC18A1_2_VAT1_2"/>
    <property type="match status" value="1"/>
</dbReference>
<evidence type="ECO:0000256" key="7">
    <source>
        <dbReference type="SAM" id="Phobius"/>
    </source>
</evidence>
<dbReference type="AlphaFoldDB" id="A0A9P0APC8"/>
<sequence length="474" mass="51827">MFEDLAERHGPSKKTIVFIVYVSLFLDNTLLTVVVPIIPDYLFHIENPYSDVLTNISQTTTTNVNEIAKKALVEMEKDLRAENGQVGLLLSSKALLQLIMNPIVGVLSPRLGVHLSLFIGSVSLLVAALIFALGESFIELLIGRSLQGIASACIGVAGMSLVAQEYPEDKERSHVMGIVLGSVALGVLLGYPLGGLLYDISGKSTPFFVVAFAVLCDLGLQVHYLNFESKFEPSVGVWGWSHMLSHRLVVLISGALLFSTVAMAVLEPCLPLWLMSHIKPKKWQLGLVFIPDSVGYLISTNFFGPLAYKVGRWQVVVISMLIIGVSTFMLPQSKSMLALITPHFLLGLGIGAVDAALVPLLASLVDASLYSSVYALQQMAVSLAYFIGPMIGGELVRAIGFPWLLRVVGLLNILYCCLIVFCVKNKRIEDDMLRVQWVKYTSYRTAESSENGSNENVNQRGPPFQRFINGDDSD</sequence>
<dbReference type="Gene3D" id="1.20.1250.20">
    <property type="entry name" value="MFS general substrate transporter like domains"/>
    <property type="match status" value="2"/>
</dbReference>